<dbReference type="SUPFAM" id="SSF55961">
    <property type="entry name" value="Bet v1-like"/>
    <property type="match status" value="1"/>
</dbReference>
<name>A0A9W6IMK8_9PROT</name>
<keyword evidence="5" id="KW-1185">Reference proteome</keyword>
<dbReference type="InterPro" id="IPR044996">
    <property type="entry name" value="COQ10-like"/>
</dbReference>
<comment type="caution">
    <text evidence="4">The sequence shown here is derived from an EMBL/GenBank/DDBJ whole genome shotgun (WGS) entry which is preliminary data.</text>
</comment>
<accession>A0A9W6IMK8</accession>
<keyword evidence="4" id="KW-0830">Ubiquinone</keyword>
<evidence type="ECO:0000256" key="1">
    <source>
        <dbReference type="ARBA" id="ARBA00008918"/>
    </source>
</evidence>
<evidence type="ECO:0000313" key="4">
    <source>
        <dbReference type="EMBL" id="GLK52297.1"/>
    </source>
</evidence>
<dbReference type="PANTHER" id="PTHR12901:SF10">
    <property type="entry name" value="COENZYME Q-BINDING PROTEIN COQ10, MITOCHONDRIAL"/>
    <property type="match status" value="1"/>
</dbReference>
<reference evidence="4" key="1">
    <citation type="journal article" date="2014" name="Int. J. Syst. Evol. Microbiol.">
        <title>Complete genome sequence of Corynebacterium casei LMG S-19264T (=DSM 44701T), isolated from a smear-ripened cheese.</title>
        <authorList>
            <consortium name="US DOE Joint Genome Institute (JGI-PGF)"/>
            <person name="Walter F."/>
            <person name="Albersmeier A."/>
            <person name="Kalinowski J."/>
            <person name="Ruckert C."/>
        </authorList>
    </citation>
    <scope>NUCLEOTIDE SEQUENCE</scope>
    <source>
        <strain evidence="4">VKM B-1513</strain>
    </source>
</reference>
<dbReference type="CDD" id="cd07813">
    <property type="entry name" value="COQ10p_like"/>
    <property type="match status" value="1"/>
</dbReference>
<dbReference type="Gene3D" id="3.30.530.20">
    <property type="match status" value="1"/>
</dbReference>
<reference evidence="4" key="2">
    <citation type="submission" date="2023-01" db="EMBL/GenBank/DDBJ databases">
        <authorList>
            <person name="Sun Q."/>
            <person name="Evtushenko L."/>
        </authorList>
    </citation>
    <scope>NUCLEOTIDE SEQUENCE</scope>
    <source>
        <strain evidence="4">VKM B-1513</strain>
    </source>
</reference>
<dbReference type="RefSeq" id="WP_271186666.1">
    <property type="nucleotide sequence ID" value="NZ_BSFE01000004.1"/>
</dbReference>
<dbReference type="InterPro" id="IPR005031">
    <property type="entry name" value="COQ10_START"/>
</dbReference>
<comment type="similarity">
    <text evidence="1">Belongs to the ribosome association toxin RatA family.</text>
</comment>
<dbReference type="EMBL" id="BSFE01000004">
    <property type="protein sequence ID" value="GLK52297.1"/>
    <property type="molecule type" value="Genomic_DNA"/>
</dbReference>
<dbReference type="GO" id="GO:0048039">
    <property type="term" value="F:ubiquinone binding"/>
    <property type="evidence" value="ECO:0007669"/>
    <property type="project" value="InterPro"/>
</dbReference>
<dbReference type="PANTHER" id="PTHR12901">
    <property type="entry name" value="SPERM PROTEIN HOMOLOG"/>
    <property type="match status" value="1"/>
</dbReference>
<dbReference type="GO" id="GO:0045333">
    <property type="term" value="P:cellular respiration"/>
    <property type="evidence" value="ECO:0007669"/>
    <property type="project" value="InterPro"/>
</dbReference>
<sequence length="166" mass="19289">MTVETRERLRLFHAPDDLFDLVMDVRSYPEFIEQITAMRVLNEARDGPLTELTAEARVRYKFVSERFTSRVIADASRRSIDVSFVAGPFRVLENAWRFRELSDGSTLVEFSIRAAFKNPILQMLLETNRERAGRVLVQKFSAEAERRYTRTGNPSRDLSKEIDALR</sequence>
<feature type="compositionally biased region" description="Basic and acidic residues" evidence="2">
    <location>
        <begin position="157"/>
        <end position="166"/>
    </location>
</feature>
<proteinExistence type="inferred from homology"/>
<feature type="region of interest" description="Disordered" evidence="2">
    <location>
        <begin position="147"/>
        <end position="166"/>
    </location>
</feature>
<protein>
    <submittedName>
        <fullName evidence="4">Ubiquinone-binding protein</fullName>
    </submittedName>
</protein>
<dbReference type="AlphaFoldDB" id="A0A9W6IMK8"/>
<dbReference type="InterPro" id="IPR023393">
    <property type="entry name" value="START-like_dom_sf"/>
</dbReference>
<gene>
    <name evidence="4" type="ORF">GCM10017621_18050</name>
</gene>
<feature type="domain" description="Coenzyme Q-binding protein COQ10 START" evidence="3">
    <location>
        <begin position="14"/>
        <end position="140"/>
    </location>
</feature>
<evidence type="ECO:0000256" key="2">
    <source>
        <dbReference type="SAM" id="MobiDB-lite"/>
    </source>
</evidence>
<dbReference type="Pfam" id="PF03364">
    <property type="entry name" value="Polyketide_cyc"/>
    <property type="match status" value="1"/>
</dbReference>
<evidence type="ECO:0000313" key="5">
    <source>
        <dbReference type="Proteomes" id="UP001143486"/>
    </source>
</evidence>
<evidence type="ECO:0000259" key="3">
    <source>
        <dbReference type="Pfam" id="PF03364"/>
    </source>
</evidence>
<dbReference type="Proteomes" id="UP001143486">
    <property type="component" value="Unassembled WGS sequence"/>
</dbReference>
<organism evidence="4 5">
    <name type="scientific">Maricaulis virginensis</name>
    <dbReference type="NCBI Taxonomy" id="144022"/>
    <lineage>
        <taxon>Bacteria</taxon>
        <taxon>Pseudomonadati</taxon>
        <taxon>Pseudomonadota</taxon>
        <taxon>Alphaproteobacteria</taxon>
        <taxon>Maricaulales</taxon>
        <taxon>Maricaulaceae</taxon>
        <taxon>Maricaulis</taxon>
    </lineage>
</organism>